<organism evidence="2 3">
    <name type="scientific">Dactylosporangium cerinum</name>
    <dbReference type="NCBI Taxonomy" id="1434730"/>
    <lineage>
        <taxon>Bacteria</taxon>
        <taxon>Bacillati</taxon>
        <taxon>Actinomycetota</taxon>
        <taxon>Actinomycetes</taxon>
        <taxon>Micromonosporales</taxon>
        <taxon>Micromonosporaceae</taxon>
        <taxon>Dactylosporangium</taxon>
    </lineage>
</organism>
<dbReference type="PANTHER" id="PTHR36447">
    <property type="entry name" value="BETA-GALACTOSIDASE GANA"/>
    <property type="match status" value="1"/>
</dbReference>
<dbReference type="InterPro" id="IPR029062">
    <property type="entry name" value="Class_I_gatase-like"/>
</dbReference>
<evidence type="ECO:0000313" key="2">
    <source>
        <dbReference type="EMBL" id="MFC5001776.1"/>
    </source>
</evidence>
<dbReference type="SUPFAM" id="SSF52317">
    <property type="entry name" value="Class I glutamine amidotransferase-like"/>
    <property type="match status" value="1"/>
</dbReference>
<proteinExistence type="predicted"/>
<dbReference type="InterPro" id="IPR003476">
    <property type="entry name" value="Glyco_hydro_42"/>
</dbReference>
<accession>A0ABV9W245</accession>
<evidence type="ECO:0000313" key="3">
    <source>
        <dbReference type="Proteomes" id="UP001595912"/>
    </source>
</evidence>
<keyword evidence="3" id="KW-1185">Reference proteome</keyword>
<protein>
    <submittedName>
        <fullName evidence="2">Beta-galactosidase trimerization domain-containing protein</fullName>
    </submittedName>
</protein>
<dbReference type="EMBL" id="JBHSIU010000039">
    <property type="protein sequence ID" value="MFC5001776.1"/>
    <property type="molecule type" value="Genomic_DNA"/>
</dbReference>
<sequence length="257" mass="27124">MQHLSQFLAATPAQLVRSFPVLLAPAVYVADDAVLEHMRQYAGAGGHLIAGIRTGYGDDLARARPVVAPAFLAEAAGVHDDEYSNLSEPLPVSSATDELTLEPGAAATGWVDILQVDDADVLATCQPNELGASAALTTRAFGAGRLSYLGTVPNAPLARSIARWAVPQTAARQWQAPEGVTVATGLANGRLLTFISNWTVQQTSVIAPAPALDLASHLRYARDEAVTLEPRAALVVQVHEHPIRNNPIDDPPEHADA</sequence>
<feature type="domain" description="Beta-galactosidase trimerisation" evidence="1">
    <location>
        <begin position="16"/>
        <end position="161"/>
    </location>
</feature>
<reference evidence="3" key="1">
    <citation type="journal article" date="2019" name="Int. J. Syst. Evol. Microbiol.">
        <title>The Global Catalogue of Microorganisms (GCM) 10K type strain sequencing project: providing services to taxonomists for standard genome sequencing and annotation.</title>
        <authorList>
            <consortium name="The Broad Institute Genomics Platform"/>
            <consortium name="The Broad Institute Genome Sequencing Center for Infectious Disease"/>
            <person name="Wu L."/>
            <person name="Ma J."/>
        </authorList>
    </citation>
    <scope>NUCLEOTIDE SEQUENCE [LARGE SCALE GENOMIC DNA]</scope>
    <source>
        <strain evidence="3">CGMCC 4.7152</strain>
    </source>
</reference>
<dbReference type="Gene3D" id="3.40.50.880">
    <property type="match status" value="1"/>
</dbReference>
<dbReference type="RefSeq" id="WP_380119219.1">
    <property type="nucleotide sequence ID" value="NZ_JBHSIU010000039.1"/>
</dbReference>
<gene>
    <name evidence="2" type="ORF">ACFPIJ_28550</name>
</gene>
<dbReference type="CDD" id="cd03143">
    <property type="entry name" value="A4_beta-galactosidase_middle_domain"/>
    <property type="match status" value="1"/>
</dbReference>
<name>A0ABV9W245_9ACTN</name>
<dbReference type="Proteomes" id="UP001595912">
    <property type="component" value="Unassembled WGS sequence"/>
</dbReference>
<comment type="caution">
    <text evidence="2">The sequence shown here is derived from an EMBL/GenBank/DDBJ whole genome shotgun (WGS) entry which is preliminary data.</text>
</comment>
<evidence type="ECO:0000259" key="1">
    <source>
        <dbReference type="Pfam" id="PF08532"/>
    </source>
</evidence>
<dbReference type="PANTHER" id="PTHR36447:SF1">
    <property type="entry name" value="BETA-GALACTOSIDASE GANA"/>
    <property type="match status" value="1"/>
</dbReference>
<dbReference type="Pfam" id="PF08532">
    <property type="entry name" value="Glyco_hydro_42M"/>
    <property type="match status" value="1"/>
</dbReference>
<dbReference type="InterPro" id="IPR013738">
    <property type="entry name" value="Beta_galactosidase_Trimer"/>
</dbReference>